<keyword evidence="3" id="KW-0472">Membrane</keyword>
<feature type="signal peptide" evidence="6">
    <location>
        <begin position="1"/>
        <end position="26"/>
    </location>
</feature>
<dbReference type="EMBL" id="RBAL01000015">
    <property type="protein sequence ID" value="RKN39013.1"/>
    <property type="molecule type" value="Genomic_DNA"/>
</dbReference>
<keyword evidence="2 6" id="KW-0732">Signal</keyword>
<dbReference type="Pfam" id="PF01547">
    <property type="entry name" value="SBP_bac_1"/>
    <property type="match status" value="1"/>
</dbReference>
<gene>
    <name evidence="7" type="ORF">D7294_22800</name>
</gene>
<dbReference type="SUPFAM" id="SSF53850">
    <property type="entry name" value="Periplasmic binding protein-like II"/>
    <property type="match status" value="1"/>
</dbReference>
<evidence type="ECO:0000313" key="8">
    <source>
        <dbReference type="Proteomes" id="UP000272474"/>
    </source>
</evidence>
<dbReference type="PANTHER" id="PTHR43649:SF33">
    <property type="entry name" value="POLYGALACTURONAN_RHAMNOGALACTURONAN-BINDING PROTEIN YTCQ"/>
    <property type="match status" value="1"/>
</dbReference>
<evidence type="ECO:0000256" key="4">
    <source>
        <dbReference type="ARBA" id="ARBA00023139"/>
    </source>
</evidence>
<dbReference type="AlphaFoldDB" id="A0A3A9YSP4"/>
<accession>A0A3A9YSP4</accession>
<dbReference type="PROSITE" id="PS51257">
    <property type="entry name" value="PROKAR_LIPOPROTEIN"/>
    <property type="match status" value="1"/>
</dbReference>
<sequence length="428" mass="46106">MHGRIARRLAAMASVTALLSSCGAITGGDDDVVTLDFWCWGDVQTARVDAFNASHPDIQVRRTDAGGGNDTATKLLTASRAGNAPDVACIEYQTVPAMVVSDVLADIADKTGPLTDTFTEETWQLTDFEGHVYGVPDDIGPMVLLYNKARFDELGLRVPETWEEFAEVAAEARAADPDTYMATFSPTEFGNFAGLAQQAGATWWQVEDRNWTVGFDDESSLRVAQYWQDLIDQDLVTAEPLLTPEWNNRVNRGEILTWPAGLWSPSVIYSIAEGQAGDWAIAPLPHWEGDSNAVALQGGSALCVTSNSDQVDAAVEFLTWMATAQESTDAQIAGGQYPASLNGQAATAESPPPALTGSQEDYWEVATEAAASTVPHIQWGPNVTTANDAFADAFSAAVRDHTPLTDALRNTQEEVVEEMERVGFHVTG</sequence>
<protein>
    <submittedName>
        <fullName evidence="7">Extracellular solute-binding protein</fullName>
    </submittedName>
</protein>
<dbReference type="Proteomes" id="UP000272474">
    <property type="component" value="Unassembled WGS sequence"/>
</dbReference>
<reference evidence="7 8" key="1">
    <citation type="journal article" date="2014" name="Int. J. Syst. Evol. Microbiol.">
        <title>Streptomyces hoynatensis sp. nov., isolated from deep marine sediment.</title>
        <authorList>
            <person name="Veyisoglu A."/>
            <person name="Sahin N."/>
        </authorList>
    </citation>
    <scope>NUCLEOTIDE SEQUENCE [LARGE SCALE GENOMIC DNA]</scope>
    <source>
        <strain evidence="7 8">KCTC 29097</strain>
    </source>
</reference>
<keyword evidence="1" id="KW-1003">Cell membrane</keyword>
<keyword evidence="4" id="KW-0564">Palmitate</keyword>
<evidence type="ECO:0000256" key="1">
    <source>
        <dbReference type="ARBA" id="ARBA00022475"/>
    </source>
</evidence>
<keyword evidence="5" id="KW-0449">Lipoprotein</keyword>
<evidence type="ECO:0000256" key="2">
    <source>
        <dbReference type="ARBA" id="ARBA00022729"/>
    </source>
</evidence>
<proteinExistence type="predicted"/>
<keyword evidence="8" id="KW-1185">Reference proteome</keyword>
<name>A0A3A9YSP4_9ACTN</name>
<dbReference type="InterPro" id="IPR006059">
    <property type="entry name" value="SBP"/>
</dbReference>
<evidence type="ECO:0000313" key="7">
    <source>
        <dbReference type="EMBL" id="RKN39013.1"/>
    </source>
</evidence>
<dbReference type="InterPro" id="IPR050490">
    <property type="entry name" value="Bact_solute-bd_prot1"/>
</dbReference>
<dbReference type="RefSeq" id="WP_120682735.1">
    <property type="nucleotide sequence ID" value="NZ_RBAL01000015.1"/>
</dbReference>
<dbReference type="Gene3D" id="3.40.190.10">
    <property type="entry name" value="Periplasmic binding protein-like II"/>
    <property type="match status" value="1"/>
</dbReference>
<dbReference type="OrthoDB" id="2515046at2"/>
<comment type="caution">
    <text evidence="7">The sequence shown here is derived from an EMBL/GenBank/DDBJ whole genome shotgun (WGS) entry which is preliminary data.</text>
</comment>
<evidence type="ECO:0000256" key="5">
    <source>
        <dbReference type="ARBA" id="ARBA00023288"/>
    </source>
</evidence>
<dbReference type="PANTHER" id="PTHR43649">
    <property type="entry name" value="ARABINOSE-BINDING PROTEIN-RELATED"/>
    <property type="match status" value="1"/>
</dbReference>
<feature type="chain" id="PRO_5039618573" evidence="6">
    <location>
        <begin position="27"/>
        <end position="428"/>
    </location>
</feature>
<organism evidence="7 8">
    <name type="scientific">Streptomyces hoynatensis</name>
    <dbReference type="NCBI Taxonomy" id="1141874"/>
    <lineage>
        <taxon>Bacteria</taxon>
        <taxon>Bacillati</taxon>
        <taxon>Actinomycetota</taxon>
        <taxon>Actinomycetes</taxon>
        <taxon>Kitasatosporales</taxon>
        <taxon>Streptomycetaceae</taxon>
        <taxon>Streptomyces</taxon>
    </lineage>
</organism>
<evidence type="ECO:0000256" key="6">
    <source>
        <dbReference type="SAM" id="SignalP"/>
    </source>
</evidence>
<evidence type="ECO:0000256" key="3">
    <source>
        <dbReference type="ARBA" id="ARBA00023136"/>
    </source>
</evidence>